<evidence type="ECO:0000256" key="6">
    <source>
        <dbReference type="SAM" id="Phobius"/>
    </source>
</evidence>
<comment type="similarity">
    <text evidence="5">Belongs to the ATG33 family.</text>
</comment>
<dbReference type="GO" id="GO:0005741">
    <property type="term" value="C:mitochondrial outer membrane"/>
    <property type="evidence" value="ECO:0007669"/>
    <property type="project" value="TreeGrafter"/>
</dbReference>
<keyword evidence="8" id="KW-1185">Reference proteome</keyword>
<evidence type="ECO:0000256" key="1">
    <source>
        <dbReference type="ARBA" id="ARBA00004141"/>
    </source>
</evidence>
<dbReference type="PANTHER" id="PTHR37278:SF1">
    <property type="entry name" value="AUTOPHAGY-RELATED PROTEIN 33-RELATED"/>
    <property type="match status" value="1"/>
</dbReference>
<comment type="caution">
    <text evidence="7">The sequence shown here is derived from an EMBL/GenBank/DDBJ whole genome shotgun (WGS) entry which is preliminary data.</text>
</comment>
<protein>
    <recommendedName>
        <fullName evidence="9">DUF1772-domain-containing protein</fullName>
    </recommendedName>
</protein>
<sequence length="160" mass="17010">MNRLLVALKIGGTASLGILTGVHLNFSLETLRAITALPSAAQKAFTIALGLLRSTVRTLEIAATASLATAWLLAPKHGKHPYLWFASVPVVLSVGIERLRLAGVEYGIMSTPTSTSNEVEVNGEVVRKGVDDWRRWGLIRGGIIGSGFLLALVGLYGDFA</sequence>
<reference evidence="7 8" key="1">
    <citation type="submission" date="2019-09" db="EMBL/GenBank/DDBJ databases">
        <title>Draft genome of the ectomycorrhizal ascomycete Sphaerosporella brunnea.</title>
        <authorList>
            <consortium name="DOE Joint Genome Institute"/>
            <person name="Benucci G.M."/>
            <person name="Marozzi G."/>
            <person name="Antonielli L."/>
            <person name="Sanchez S."/>
            <person name="Marco P."/>
            <person name="Wang X."/>
            <person name="Falini L.B."/>
            <person name="Barry K."/>
            <person name="Haridas S."/>
            <person name="Lipzen A."/>
            <person name="Labutti K."/>
            <person name="Grigoriev I.V."/>
            <person name="Murat C."/>
            <person name="Martin F."/>
            <person name="Albertini E."/>
            <person name="Donnini D."/>
            <person name="Bonito G."/>
        </authorList>
    </citation>
    <scope>NUCLEOTIDE SEQUENCE [LARGE SCALE GENOMIC DNA]</scope>
    <source>
        <strain evidence="7 8">Sb_GMNB300</strain>
    </source>
</reference>
<dbReference type="EMBL" id="VXIS01000011">
    <property type="protein sequence ID" value="KAA8913868.1"/>
    <property type="molecule type" value="Genomic_DNA"/>
</dbReference>
<accession>A0A5J5FA12</accession>
<comment type="subcellular location">
    <subcellularLocation>
        <location evidence="1">Membrane</location>
        <topology evidence="1">Multi-pass membrane protein</topology>
    </subcellularLocation>
</comment>
<dbReference type="Proteomes" id="UP000326924">
    <property type="component" value="Unassembled WGS sequence"/>
</dbReference>
<keyword evidence="3 6" id="KW-1133">Transmembrane helix</keyword>
<evidence type="ECO:0000313" key="8">
    <source>
        <dbReference type="Proteomes" id="UP000326924"/>
    </source>
</evidence>
<evidence type="ECO:0000313" key="7">
    <source>
        <dbReference type="EMBL" id="KAA8913868.1"/>
    </source>
</evidence>
<evidence type="ECO:0008006" key="9">
    <source>
        <dbReference type="Google" id="ProtNLM"/>
    </source>
</evidence>
<dbReference type="OrthoDB" id="5336366at2759"/>
<proteinExistence type="inferred from homology"/>
<keyword evidence="4 6" id="KW-0472">Membrane</keyword>
<evidence type="ECO:0000256" key="5">
    <source>
        <dbReference type="ARBA" id="ARBA00038013"/>
    </source>
</evidence>
<feature type="transmembrane region" description="Helical" evidence="6">
    <location>
        <begin position="137"/>
        <end position="157"/>
    </location>
</feature>
<evidence type="ECO:0000256" key="4">
    <source>
        <dbReference type="ARBA" id="ARBA00023136"/>
    </source>
</evidence>
<dbReference type="AlphaFoldDB" id="A0A5J5FA12"/>
<dbReference type="GO" id="GO:0016236">
    <property type="term" value="P:macroautophagy"/>
    <property type="evidence" value="ECO:0007669"/>
    <property type="project" value="TreeGrafter"/>
</dbReference>
<organism evidence="7 8">
    <name type="scientific">Sphaerosporella brunnea</name>
    <dbReference type="NCBI Taxonomy" id="1250544"/>
    <lineage>
        <taxon>Eukaryota</taxon>
        <taxon>Fungi</taxon>
        <taxon>Dikarya</taxon>
        <taxon>Ascomycota</taxon>
        <taxon>Pezizomycotina</taxon>
        <taxon>Pezizomycetes</taxon>
        <taxon>Pezizales</taxon>
        <taxon>Pyronemataceae</taxon>
        <taxon>Sphaerosporella</taxon>
    </lineage>
</organism>
<dbReference type="InParanoid" id="A0A5J5FA12"/>
<dbReference type="InterPro" id="IPR051668">
    <property type="entry name" value="ATG33"/>
</dbReference>
<dbReference type="PANTHER" id="PTHR37278">
    <property type="entry name" value="AUTOPHAGY-RELATED PROTEIN 33-RELATED"/>
    <property type="match status" value="1"/>
</dbReference>
<gene>
    <name evidence="7" type="ORF">FN846DRAFT_37082</name>
</gene>
<keyword evidence="2 6" id="KW-0812">Transmembrane</keyword>
<dbReference type="GO" id="GO:0000422">
    <property type="term" value="P:autophagy of mitochondrion"/>
    <property type="evidence" value="ECO:0007669"/>
    <property type="project" value="TreeGrafter"/>
</dbReference>
<name>A0A5J5FA12_9PEZI</name>
<evidence type="ECO:0000256" key="3">
    <source>
        <dbReference type="ARBA" id="ARBA00022989"/>
    </source>
</evidence>
<evidence type="ECO:0000256" key="2">
    <source>
        <dbReference type="ARBA" id="ARBA00022692"/>
    </source>
</evidence>